<dbReference type="SUPFAM" id="SSF48208">
    <property type="entry name" value="Six-hairpin glycosidases"/>
    <property type="match status" value="1"/>
</dbReference>
<dbReference type="PANTHER" id="PTHR34987">
    <property type="entry name" value="C, PUTATIVE (AFU_ORTHOLOGUE AFUA_3G02880)-RELATED"/>
    <property type="match status" value="1"/>
</dbReference>
<evidence type="ECO:0008006" key="3">
    <source>
        <dbReference type="Google" id="ProtNLM"/>
    </source>
</evidence>
<name>A0A1G2PH17_9BACT</name>
<reference evidence="1 2" key="1">
    <citation type="journal article" date="2016" name="Nat. Commun.">
        <title>Thousands of microbial genomes shed light on interconnected biogeochemical processes in an aquifer system.</title>
        <authorList>
            <person name="Anantharaman K."/>
            <person name="Brown C.T."/>
            <person name="Hug L.A."/>
            <person name="Sharon I."/>
            <person name="Castelle C.J."/>
            <person name="Probst A.J."/>
            <person name="Thomas B.C."/>
            <person name="Singh A."/>
            <person name="Wilkins M.J."/>
            <person name="Karaoz U."/>
            <person name="Brodie E.L."/>
            <person name="Williams K.H."/>
            <person name="Hubbard S.S."/>
            <person name="Banfield J.F."/>
        </authorList>
    </citation>
    <scope>NUCLEOTIDE SEQUENCE [LARGE SCALE GENOMIC DNA]</scope>
</reference>
<accession>A0A1G2PH17</accession>
<dbReference type="EMBL" id="MHSR01000011">
    <property type="protein sequence ID" value="OHA46882.1"/>
    <property type="molecule type" value="Genomic_DNA"/>
</dbReference>
<dbReference type="PANTHER" id="PTHR34987:SF4">
    <property type="entry name" value="ALPHA-L-RHAMNOSIDASE C-TERMINAL DOMAIN-CONTAINING PROTEIN"/>
    <property type="match status" value="1"/>
</dbReference>
<evidence type="ECO:0000313" key="2">
    <source>
        <dbReference type="Proteomes" id="UP000178869"/>
    </source>
</evidence>
<dbReference type="Gene3D" id="1.50.10.10">
    <property type="match status" value="1"/>
</dbReference>
<comment type="caution">
    <text evidence="1">The sequence shown here is derived from an EMBL/GenBank/DDBJ whole genome shotgun (WGS) entry which is preliminary data.</text>
</comment>
<dbReference type="GO" id="GO:0005975">
    <property type="term" value="P:carbohydrate metabolic process"/>
    <property type="evidence" value="ECO:0007669"/>
    <property type="project" value="InterPro"/>
</dbReference>
<protein>
    <recommendedName>
        <fullName evidence="3">Glycogen debranching enzyme C-terminal domain-containing protein</fullName>
    </recommendedName>
</protein>
<evidence type="ECO:0000313" key="1">
    <source>
        <dbReference type="EMBL" id="OHA46882.1"/>
    </source>
</evidence>
<dbReference type="InterPro" id="IPR012341">
    <property type="entry name" value="6hp_glycosidase-like_sf"/>
</dbReference>
<organism evidence="1 2">
    <name type="scientific">Candidatus Terrybacteria bacterium RIFCSPHIGHO2_01_FULL_43_35</name>
    <dbReference type="NCBI Taxonomy" id="1802361"/>
    <lineage>
        <taxon>Bacteria</taxon>
        <taxon>Candidatus Terryibacteriota</taxon>
    </lineage>
</organism>
<sequence>MSEQTEKRLKYAKDIVLRCIGPRGLYAGTYRYKYQYWTRDFTLAGLYALLSLGQIDVIKRHLLNTARRQKKSGKIPIMFLQTKLGFASIHFKDWIGHPLTFVDQLRIYFKKGHLMGGGFSFSDITPWTNDGETLFIIGCIEYVNATGDREFLDKVWPNIQKAIQYIEKHIIKHGLVFGGDWRDVMPNLDYNILLSNNALLYRAYVLLEEAEKAETVKKLINDLFWTGSYYRDSLGSEDFDTLGQSLAIIYDIVPEQRFAAILEKYKEINSQYGYRTNNNVPDRSLITPRIQKLCDQFGTVWPFIAGFGILALIKMGQIEEAKKQFMKWPGFHEWYDPESGKGLGDKEQLWSAAMYLRVYDTLSPYLS</sequence>
<dbReference type="Proteomes" id="UP000178869">
    <property type="component" value="Unassembled WGS sequence"/>
</dbReference>
<proteinExistence type="predicted"/>
<gene>
    <name evidence="1" type="ORF">A2828_03075</name>
</gene>
<dbReference type="AlphaFoldDB" id="A0A1G2PH17"/>
<dbReference type="InterPro" id="IPR008928">
    <property type="entry name" value="6-hairpin_glycosidase_sf"/>
</dbReference>